<evidence type="ECO:0000313" key="6">
    <source>
        <dbReference type="Proteomes" id="UP001299220"/>
    </source>
</evidence>
<evidence type="ECO:0000256" key="2">
    <source>
        <dbReference type="SAM" id="Phobius"/>
    </source>
</evidence>
<evidence type="ECO:0000256" key="1">
    <source>
        <dbReference type="SAM" id="MobiDB-lite"/>
    </source>
</evidence>
<dbReference type="InterPro" id="IPR013783">
    <property type="entry name" value="Ig-like_fold"/>
</dbReference>
<accession>A0ABS9CM44</accession>
<dbReference type="NCBIfam" id="TIGR01167">
    <property type="entry name" value="LPXTG_anchor"/>
    <property type="match status" value="1"/>
</dbReference>
<keyword evidence="2" id="KW-0812">Transmembrane</keyword>
<dbReference type="Proteomes" id="UP001299220">
    <property type="component" value="Unassembled WGS sequence"/>
</dbReference>
<protein>
    <submittedName>
        <fullName evidence="5">LPXTG cell wall anchor domain-containing protein</fullName>
    </submittedName>
</protein>
<feature type="region of interest" description="Disordered" evidence="1">
    <location>
        <begin position="168"/>
        <end position="189"/>
    </location>
</feature>
<dbReference type="Pfam" id="PF17802">
    <property type="entry name" value="SpaA"/>
    <property type="match status" value="1"/>
</dbReference>
<name>A0ABS9CM44_9FIRM</name>
<keyword evidence="2" id="KW-0472">Membrane</keyword>
<dbReference type="EMBL" id="JAFBIT010000001">
    <property type="protein sequence ID" value="MCF2652211.1"/>
    <property type="molecule type" value="Genomic_DNA"/>
</dbReference>
<evidence type="ECO:0000259" key="4">
    <source>
        <dbReference type="Pfam" id="PF17802"/>
    </source>
</evidence>
<keyword evidence="2" id="KW-1133">Transmembrane helix</keyword>
<organism evidence="5 6">
    <name type="scientific">Anaeromassilibacillus senegalensis</name>
    <dbReference type="NCBI Taxonomy" id="1673717"/>
    <lineage>
        <taxon>Bacteria</taxon>
        <taxon>Bacillati</taxon>
        <taxon>Bacillota</taxon>
        <taxon>Clostridia</taxon>
        <taxon>Eubacteriales</taxon>
        <taxon>Acutalibacteraceae</taxon>
        <taxon>Anaeromassilibacillus</taxon>
    </lineage>
</organism>
<keyword evidence="6" id="KW-1185">Reference proteome</keyword>
<comment type="caution">
    <text evidence="5">The sequence shown here is derived from an EMBL/GenBank/DDBJ whole genome shotgun (WGS) entry which is preliminary data.</text>
</comment>
<feature type="compositionally biased region" description="Pro residues" evidence="1">
    <location>
        <begin position="174"/>
        <end position="184"/>
    </location>
</feature>
<keyword evidence="3" id="KW-0732">Signal</keyword>
<evidence type="ECO:0000313" key="5">
    <source>
        <dbReference type="EMBL" id="MCF2652211.1"/>
    </source>
</evidence>
<evidence type="ECO:0000256" key="3">
    <source>
        <dbReference type="SAM" id="SignalP"/>
    </source>
</evidence>
<dbReference type="RefSeq" id="WP_235323228.1">
    <property type="nucleotide sequence ID" value="NZ_JAFBIT010000001.1"/>
</dbReference>
<feature type="domain" description="SpaA-like prealbumin fold" evidence="4">
    <location>
        <begin position="104"/>
        <end position="151"/>
    </location>
</feature>
<feature type="chain" id="PRO_5046511866" evidence="3">
    <location>
        <begin position="25"/>
        <end position="224"/>
    </location>
</feature>
<gene>
    <name evidence="5" type="ORF">JQM67_06320</name>
</gene>
<sequence length="224" mass="24131">MKKRIFSWLAALGLICCLSTAVFAHNVPDKNQIGAITVTMHAGETVVSGGTLTFFRVGEVFEEDGNFSFRPTGDFSACGESLEDVQSPELAAELADYARSNGVEGTTETVGSDGTVRFENLEIGLYLLVQEKAADGYQKANPFLVTIPKTEDGEYIYTVDASPKVALQTADTPKPSPTPGPNKPNLPQTGQLNWPVPVLAAAGLLFFAAGWALCFRRKKDTHEK</sequence>
<dbReference type="Gene3D" id="2.60.40.10">
    <property type="entry name" value="Immunoglobulins"/>
    <property type="match status" value="1"/>
</dbReference>
<reference evidence="5 6" key="1">
    <citation type="submission" date="2020-12" db="EMBL/GenBank/DDBJ databases">
        <title>Whole genome sequences of gut porcine anaerobes.</title>
        <authorList>
            <person name="Kubasova T."/>
            <person name="Jahodarova E."/>
            <person name="Rychlik I."/>
        </authorList>
    </citation>
    <scope>NUCLEOTIDE SEQUENCE [LARGE SCALE GENOMIC DNA]</scope>
    <source>
        <strain evidence="5 6">An867</strain>
    </source>
</reference>
<proteinExistence type="predicted"/>
<feature type="signal peptide" evidence="3">
    <location>
        <begin position="1"/>
        <end position="24"/>
    </location>
</feature>
<dbReference type="InterPro" id="IPR041033">
    <property type="entry name" value="SpaA_PFL_dom_1"/>
</dbReference>
<feature type="transmembrane region" description="Helical" evidence="2">
    <location>
        <begin position="194"/>
        <end position="215"/>
    </location>
</feature>